<evidence type="ECO:0000256" key="1">
    <source>
        <dbReference type="ARBA" id="ARBA00004123"/>
    </source>
</evidence>
<feature type="domain" description="HTH myb-type" evidence="14">
    <location>
        <begin position="253"/>
        <end position="318"/>
    </location>
</feature>
<reference evidence="15 16" key="1">
    <citation type="journal article" date="2019" name="Genome Biol. Evol.">
        <title>Whole-Genome Sequencing of the Giant Devil Catfish, Bagarius yarrelli.</title>
        <authorList>
            <person name="Jiang W."/>
            <person name="Lv Y."/>
            <person name="Cheng L."/>
            <person name="Yang K."/>
            <person name="Chao B."/>
            <person name="Wang X."/>
            <person name="Li Y."/>
            <person name="Pan X."/>
            <person name="You X."/>
            <person name="Zhang Y."/>
            <person name="Yang J."/>
            <person name="Li J."/>
            <person name="Zhang X."/>
            <person name="Liu S."/>
            <person name="Sun C."/>
            <person name="Yang J."/>
            <person name="Shi Q."/>
        </authorList>
    </citation>
    <scope>NUCLEOTIDE SEQUENCE [LARGE SCALE GENOMIC DNA]</scope>
    <source>
        <strain evidence="15">JWS20170419001</strain>
        <tissue evidence="15">Muscle</tissue>
    </source>
</reference>
<evidence type="ECO:0000256" key="9">
    <source>
        <dbReference type="ARBA" id="ARBA00061386"/>
    </source>
</evidence>
<evidence type="ECO:0000256" key="10">
    <source>
        <dbReference type="ARBA" id="ARBA00070367"/>
    </source>
</evidence>
<dbReference type="FunFam" id="1.10.10.60:FF:000139">
    <property type="entry name" value="cyclin-D-binding Myb-like transcription factor 1 isoform X2"/>
    <property type="match status" value="1"/>
</dbReference>
<evidence type="ECO:0000259" key="14">
    <source>
        <dbReference type="PROSITE" id="PS51294"/>
    </source>
</evidence>
<sequence length="678" mass="75420">MNAGDVSGSVALDSVSSVTFTQDTDGTIILHCAQNDVETTGSDEEPEHVHKRLRLSSEEADDPASMPAAYSVVALPLSEREESFEVTMTATEMKTQQENEDLSQVFACVFNILNLRRVVQVRIIDHTKDVLPCHKWKQGMWSKEEIDILMSNIENYVKKRGVQDPSEIIFEMSKEERKDFYRSIAWGLNRPLFAVYRRVLRMYDNRNHVGKYTQEEIEKLKELRQKHGNDWATIGAALGRSASSVKDRCRLMKDTCHTGKWTEEEERRLTEVVHELTGTEAGDMVTQGVSWASVADLVGTRSEKQCRSKWLNYLNWKQSGGTDFECWRVTESVCRIMELAVDDENEINWDILAEGWSSVRSPQWLRSKWWTIKRQVANHKELPFDGTQNRIQYTYYIFCVFLFTEFVCAFVCIVLLKGLQDIVEAPPSTMNKVVVVGSRSVHASPSPVTALQLPVQIPVQITHVSSSESTSGSSESGTITLNSGALQTFELLPSFHLQPTGTPGTYFLQTGSNQNLPLTLSTNSTVTLTATGSPGSPEQIILHSLAGDSLSDNVTVQMSHPGIIIQTVTSEDLPDPLNQSELISEQDLGSEEVSERPECSKEEDESSEQNSKVMTNDSADTNLELKEEEANGGIGGSTVLIVPSPNSFIPSSDITSNSVLPVGTLTDPILQNQEEGPD</sequence>
<keyword evidence="7" id="KW-0539">Nucleus</keyword>
<evidence type="ECO:0000256" key="3">
    <source>
        <dbReference type="ARBA" id="ARBA00023015"/>
    </source>
</evidence>
<dbReference type="GO" id="GO:0000978">
    <property type="term" value="F:RNA polymerase II cis-regulatory region sequence-specific DNA binding"/>
    <property type="evidence" value="ECO:0007669"/>
    <property type="project" value="TreeGrafter"/>
</dbReference>
<dbReference type="InterPro" id="IPR051651">
    <property type="entry name" value="DMTF1_DNA-bind_reg"/>
</dbReference>
<dbReference type="PROSITE" id="PS50090">
    <property type="entry name" value="MYB_LIKE"/>
    <property type="match status" value="2"/>
</dbReference>
<dbReference type="AlphaFoldDB" id="A0A556THK1"/>
<dbReference type="FunFam" id="1.10.10.60:FF:000114">
    <property type="entry name" value="cyclin-D-binding Myb-like transcription factor 1 isoform X1"/>
    <property type="match status" value="1"/>
</dbReference>
<evidence type="ECO:0000256" key="12">
    <source>
        <dbReference type="SAM" id="Phobius"/>
    </source>
</evidence>
<dbReference type="Proteomes" id="UP000319801">
    <property type="component" value="Unassembled WGS sequence"/>
</dbReference>
<keyword evidence="12" id="KW-0472">Membrane</keyword>
<dbReference type="Gene3D" id="1.10.10.60">
    <property type="entry name" value="Homeodomain-like"/>
    <property type="match status" value="2"/>
</dbReference>
<feature type="domain" description="Myb-like" evidence="13">
    <location>
        <begin position="259"/>
        <end position="314"/>
    </location>
</feature>
<dbReference type="EMBL" id="VCAZ01000001">
    <property type="protein sequence ID" value="TSK13324.1"/>
    <property type="molecule type" value="Genomic_DNA"/>
</dbReference>
<keyword evidence="12" id="KW-0812">Transmembrane</keyword>
<evidence type="ECO:0000256" key="11">
    <source>
        <dbReference type="SAM" id="MobiDB-lite"/>
    </source>
</evidence>
<comment type="caution">
    <text evidence="15">The sequence shown here is derived from an EMBL/GenBank/DDBJ whole genome shotgun (WGS) entry which is preliminary data.</text>
</comment>
<evidence type="ECO:0000256" key="4">
    <source>
        <dbReference type="ARBA" id="ARBA00023125"/>
    </source>
</evidence>
<dbReference type="OrthoDB" id="39591at2759"/>
<keyword evidence="2" id="KW-0677">Repeat</keyword>
<organism evidence="15 16">
    <name type="scientific">Bagarius yarrelli</name>
    <name type="common">Goonch</name>
    <name type="synonym">Bagrus yarrelli</name>
    <dbReference type="NCBI Taxonomy" id="175774"/>
    <lineage>
        <taxon>Eukaryota</taxon>
        <taxon>Metazoa</taxon>
        <taxon>Chordata</taxon>
        <taxon>Craniata</taxon>
        <taxon>Vertebrata</taxon>
        <taxon>Euteleostomi</taxon>
        <taxon>Actinopterygii</taxon>
        <taxon>Neopterygii</taxon>
        <taxon>Teleostei</taxon>
        <taxon>Ostariophysi</taxon>
        <taxon>Siluriformes</taxon>
        <taxon>Sisoridae</taxon>
        <taxon>Sisorinae</taxon>
        <taxon>Bagarius</taxon>
    </lineage>
</organism>
<dbReference type="GO" id="GO:0000981">
    <property type="term" value="F:DNA-binding transcription factor activity, RNA polymerase II-specific"/>
    <property type="evidence" value="ECO:0007669"/>
    <property type="project" value="TreeGrafter"/>
</dbReference>
<dbReference type="InterPro" id="IPR009057">
    <property type="entry name" value="Homeodomain-like_sf"/>
</dbReference>
<evidence type="ECO:0000256" key="5">
    <source>
        <dbReference type="ARBA" id="ARBA00023159"/>
    </source>
</evidence>
<feature type="region of interest" description="Disordered" evidence="11">
    <location>
        <begin position="583"/>
        <end position="678"/>
    </location>
</feature>
<keyword evidence="6" id="KW-0804">Transcription</keyword>
<feature type="compositionally biased region" description="Polar residues" evidence="11">
    <location>
        <begin position="644"/>
        <end position="659"/>
    </location>
</feature>
<name>A0A556THK1_BAGYA</name>
<feature type="compositionally biased region" description="Polar residues" evidence="11">
    <location>
        <begin position="608"/>
        <end position="621"/>
    </location>
</feature>
<evidence type="ECO:0000313" key="16">
    <source>
        <dbReference type="Proteomes" id="UP000319801"/>
    </source>
</evidence>
<comment type="subcellular location">
    <subcellularLocation>
        <location evidence="1">Nucleus</location>
    </subcellularLocation>
</comment>
<keyword evidence="5" id="KW-0010">Activator</keyword>
<evidence type="ECO:0000256" key="8">
    <source>
        <dbReference type="ARBA" id="ARBA00023306"/>
    </source>
</evidence>
<feature type="domain" description="Myb-like" evidence="13">
    <location>
        <begin position="210"/>
        <end position="248"/>
    </location>
</feature>
<keyword evidence="16" id="KW-1185">Reference proteome</keyword>
<dbReference type="PANTHER" id="PTHR46380:SF2">
    <property type="entry name" value="CYCLIN-D-BINDING MYB-LIKE TRANSCRIPTION FACTOR 1"/>
    <property type="match status" value="1"/>
</dbReference>
<evidence type="ECO:0000256" key="2">
    <source>
        <dbReference type="ARBA" id="ARBA00022737"/>
    </source>
</evidence>
<dbReference type="SUPFAM" id="SSF46689">
    <property type="entry name" value="Homeodomain-like"/>
    <property type="match status" value="2"/>
</dbReference>
<dbReference type="InterPro" id="IPR001005">
    <property type="entry name" value="SANT/Myb"/>
</dbReference>
<keyword evidence="8" id="KW-0131">Cell cycle</keyword>
<feature type="transmembrane region" description="Helical" evidence="12">
    <location>
        <begin position="393"/>
        <end position="416"/>
    </location>
</feature>
<feature type="compositionally biased region" description="Polar residues" evidence="11">
    <location>
        <begin position="669"/>
        <end position="678"/>
    </location>
</feature>
<dbReference type="GO" id="GO:0005634">
    <property type="term" value="C:nucleus"/>
    <property type="evidence" value="ECO:0007669"/>
    <property type="project" value="UniProtKB-SubCell"/>
</dbReference>
<evidence type="ECO:0000259" key="13">
    <source>
        <dbReference type="PROSITE" id="PS50090"/>
    </source>
</evidence>
<evidence type="ECO:0000256" key="6">
    <source>
        <dbReference type="ARBA" id="ARBA00023163"/>
    </source>
</evidence>
<protein>
    <recommendedName>
        <fullName evidence="10">Cyclin-D-binding Myb-like transcription factor 1</fullName>
    </recommendedName>
</protein>
<keyword evidence="4" id="KW-0238">DNA-binding</keyword>
<accession>A0A556THK1</accession>
<evidence type="ECO:0000313" key="15">
    <source>
        <dbReference type="EMBL" id="TSK13324.1"/>
    </source>
</evidence>
<dbReference type="PANTHER" id="PTHR46380">
    <property type="entry name" value="CYCLIN-D-BINDING MYB-LIKE TRANSCRIPTION FACTOR 1"/>
    <property type="match status" value="1"/>
</dbReference>
<gene>
    <name evidence="15" type="ORF">Baya_0198</name>
</gene>
<dbReference type="Pfam" id="PF00249">
    <property type="entry name" value="Myb_DNA-binding"/>
    <property type="match status" value="2"/>
</dbReference>
<dbReference type="SMART" id="SM00717">
    <property type="entry name" value="SANT"/>
    <property type="match status" value="2"/>
</dbReference>
<evidence type="ECO:0000256" key="7">
    <source>
        <dbReference type="ARBA" id="ARBA00023242"/>
    </source>
</evidence>
<comment type="similarity">
    <text evidence="9">Belongs to the DMTF1 family.</text>
</comment>
<dbReference type="PROSITE" id="PS51294">
    <property type="entry name" value="HTH_MYB"/>
    <property type="match status" value="1"/>
</dbReference>
<dbReference type="InterPro" id="IPR017930">
    <property type="entry name" value="Myb_dom"/>
</dbReference>
<proteinExistence type="inferred from homology"/>
<dbReference type="CDD" id="cd00167">
    <property type="entry name" value="SANT"/>
    <property type="match status" value="2"/>
</dbReference>
<keyword evidence="12" id="KW-1133">Transmembrane helix</keyword>
<keyword evidence="3" id="KW-0805">Transcription regulation</keyword>